<proteinExistence type="predicted"/>
<accession>K3XTN0</accession>
<dbReference type="AlphaFoldDB" id="K3XTN0"/>
<reference evidence="2" key="1">
    <citation type="journal article" date="2012" name="Nat. Biotechnol.">
        <title>Reference genome sequence of the model plant Setaria.</title>
        <authorList>
            <person name="Bennetzen J.L."/>
            <person name="Schmutz J."/>
            <person name="Wang H."/>
            <person name="Percifield R."/>
            <person name="Hawkins J."/>
            <person name="Pontaroli A.C."/>
            <person name="Estep M."/>
            <person name="Feng L."/>
            <person name="Vaughn J.N."/>
            <person name="Grimwood J."/>
            <person name="Jenkins J."/>
            <person name="Barry K."/>
            <person name="Lindquist E."/>
            <person name="Hellsten U."/>
            <person name="Deshpande S."/>
            <person name="Wang X."/>
            <person name="Wu X."/>
            <person name="Mitros T."/>
            <person name="Triplett J."/>
            <person name="Yang X."/>
            <person name="Ye C.Y."/>
            <person name="Mauro-Herrera M."/>
            <person name="Wang L."/>
            <person name="Li P."/>
            <person name="Sharma M."/>
            <person name="Sharma R."/>
            <person name="Ronald P.C."/>
            <person name="Panaud O."/>
            <person name="Kellogg E.A."/>
            <person name="Brutnell T.P."/>
            <person name="Doust A.N."/>
            <person name="Tuskan G.A."/>
            <person name="Rokhsar D."/>
            <person name="Devos K.M."/>
        </authorList>
    </citation>
    <scope>NUCLEOTIDE SEQUENCE [LARGE SCALE GENOMIC DNA]</scope>
    <source>
        <strain evidence="2">cv. Yugu1</strain>
    </source>
</reference>
<dbReference type="InParanoid" id="K3XTN0"/>
<dbReference type="HOGENOM" id="CLU_3393082_0_0_1"/>
<dbReference type="Gramene" id="KQL04133">
    <property type="protein sequence ID" value="KQL04133"/>
    <property type="gene ID" value="SETIT_005287mg"/>
</dbReference>
<protein>
    <submittedName>
        <fullName evidence="1">Uncharacterized protein</fullName>
    </submittedName>
</protein>
<dbReference type="Proteomes" id="UP000004995">
    <property type="component" value="Unassembled WGS sequence"/>
</dbReference>
<keyword evidence="2" id="KW-1185">Reference proteome</keyword>
<name>K3XTN0_SETIT</name>
<sequence length="32" mass="3786">MSILVLEFFTSLDMILIWATDVELNICYKLFC</sequence>
<dbReference type="EMBL" id="AGNK02002826">
    <property type="status" value="NOT_ANNOTATED_CDS"/>
    <property type="molecule type" value="Genomic_DNA"/>
</dbReference>
<organism evidence="1 2">
    <name type="scientific">Setaria italica</name>
    <name type="common">Foxtail millet</name>
    <name type="synonym">Panicum italicum</name>
    <dbReference type="NCBI Taxonomy" id="4555"/>
    <lineage>
        <taxon>Eukaryota</taxon>
        <taxon>Viridiplantae</taxon>
        <taxon>Streptophyta</taxon>
        <taxon>Embryophyta</taxon>
        <taxon>Tracheophyta</taxon>
        <taxon>Spermatophyta</taxon>
        <taxon>Magnoliopsida</taxon>
        <taxon>Liliopsida</taxon>
        <taxon>Poales</taxon>
        <taxon>Poaceae</taxon>
        <taxon>PACMAD clade</taxon>
        <taxon>Panicoideae</taxon>
        <taxon>Panicodae</taxon>
        <taxon>Paniceae</taxon>
        <taxon>Cenchrinae</taxon>
        <taxon>Setaria</taxon>
    </lineage>
</organism>
<reference evidence="1" key="2">
    <citation type="submission" date="2018-08" db="UniProtKB">
        <authorList>
            <consortium name="EnsemblPlants"/>
        </authorList>
    </citation>
    <scope>IDENTIFICATION</scope>
    <source>
        <strain evidence="1">Yugu1</strain>
    </source>
</reference>
<evidence type="ECO:0000313" key="1">
    <source>
        <dbReference type="EnsemblPlants" id="KQL04133"/>
    </source>
</evidence>
<evidence type="ECO:0000313" key="2">
    <source>
        <dbReference type="Proteomes" id="UP000004995"/>
    </source>
</evidence>
<dbReference type="EnsemblPlants" id="KQL04133">
    <property type="protein sequence ID" value="KQL04133"/>
    <property type="gene ID" value="SETIT_005287mg"/>
</dbReference>